<dbReference type="Gene3D" id="1.25.40.10">
    <property type="entry name" value="Tetratricopeptide repeat domain"/>
    <property type="match status" value="3"/>
</dbReference>
<dbReference type="AlphaFoldDB" id="A0A7C9V1H7"/>
<dbReference type="EMBL" id="JAAIYP010000045">
    <property type="protein sequence ID" value="NFV82034.1"/>
    <property type="molecule type" value="Genomic_DNA"/>
</dbReference>
<dbReference type="PROSITE" id="PS50005">
    <property type="entry name" value="TPR"/>
    <property type="match status" value="5"/>
</dbReference>
<dbReference type="InterPro" id="IPR019734">
    <property type="entry name" value="TPR_rpt"/>
</dbReference>
<feature type="domain" description="Methyltransferase type 12" evidence="2">
    <location>
        <begin position="383"/>
        <end position="472"/>
    </location>
</feature>
<dbReference type="Pfam" id="PF14559">
    <property type="entry name" value="TPR_19"/>
    <property type="match status" value="1"/>
</dbReference>
<dbReference type="SUPFAM" id="SSF48452">
    <property type="entry name" value="TPR-like"/>
    <property type="match status" value="2"/>
</dbReference>
<reference evidence="3 4" key="1">
    <citation type="submission" date="2020-02" db="EMBL/GenBank/DDBJ databases">
        <authorList>
            <person name="Dziuba M."/>
            <person name="Kuznetsov B."/>
            <person name="Mardanov A."/>
            <person name="Ravin N."/>
            <person name="Grouzdev D."/>
        </authorList>
    </citation>
    <scope>NUCLEOTIDE SEQUENCE [LARGE SCALE GENOMIC DNA]</scope>
    <source>
        <strain evidence="3 4">SpK</strain>
    </source>
</reference>
<evidence type="ECO:0000256" key="1">
    <source>
        <dbReference type="PROSITE-ProRule" id="PRU00339"/>
    </source>
</evidence>
<dbReference type="Pfam" id="PF13432">
    <property type="entry name" value="TPR_16"/>
    <property type="match status" value="3"/>
</dbReference>
<name>A0A7C9V1H7_9PROT</name>
<dbReference type="PANTHER" id="PTHR44809">
    <property type="match status" value="1"/>
</dbReference>
<evidence type="ECO:0000313" key="4">
    <source>
        <dbReference type="Proteomes" id="UP000480684"/>
    </source>
</evidence>
<dbReference type="InterPro" id="IPR011990">
    <property type="entry name" value="TPR-like_helical_dom_sf"/>
</dbReference>
<dbReference type="InterPro" id="IPR013217">
    <property type="entry name" value="Methyltransf_12"/>
</dbReference>
<accession>A0A7C9V1H7</accession>
<feature type="repeat" description="TPR" evidence="1">
    <location>
        <begin position="77"/>
        <end position="110"/>
    </location>
</feature>
<feature type="repeat" description="TPR" evidence="1">
    <location>
        <begin position="281"/>
        <end position="314"/>
    </location>
</feature>
<dbReference type="InterPro" id="IPR052943">
    <property type="entry name" value="TMTC_O-mannosyl-trnsfr"/>
</dbReference>
<dbReference type="CDD" id="cd02440">
    <property type="entry name" value="AdoMet_MTases"/>
    <property type="match status" value="1"/>
</dbReference>
<dbReference type="InterPro" id="IPR029063">
    <property type="entry name" value="SAM-dependent_MTases_sf"/>
</dbReference>
<dbReference type="Gene3D" id="3.40.50.150">
    <property type="entry name" value="Vaccinia Virus protein VP39"/>
    <property type="match status" value="1"/>
</dbReference>
<evidence type="ECO:0000259" key="2">
    <source>
        <dbReference type="Pfam" id="PF08242"/>
    </source>
</evidence>
<dbReference type="Proteomes" id="UP000480684">
    <property type="component" value="Unassembled WGS sequence"/>
</dbReference>
<feature type="repeat" description="TPR" evidence="1">
    <location>
        <begin position="247"/>
        <end position="280"/>
    </location>
</feature>
<dbReference type="Pfam" id="PF08242">
    <property type="entry name" value="Methyltransf_12"/>
    <property type="match status" value="1"/>
</dbReference>
<keyword evidence="1" id="KW-0802">TPR repeat</keyword>
<dbReference type="SMART" id="SM00028">
    <property type="entry name" value="TPR"/>
    <property type="match status" value="8"/>
</dbReference>
<sequence>MQPAQTKTVAEIFAEAMAAYEDGRGGEAKRLAKKLTEVAPKFGGAHYLMGLLSLDSGQGKRAVDSLARAIAITPGQTVLHLAMGQALEMSGDVAEAALHYRTVLTLDPAHAEAHARLGALLGRQGRRDQAIEHCRAAIAASPVHAEALNCLGALLTEAGRPGEACDALRRALDLRPDWPAALNNFGLALRDCGRLDAAATILEGAVDLRPDQPGMRANLASVYRAQNRLDDARKAAEDGTRVAPRSLECWMELGLIRQAQDHFEGAAAAFERVTALAPRSPRGWYCLGEACRRLGENARAARAYGKALKLDERDLHGAALGLALVGGGPVPDKAPEAYVRQLFDDYADRFDQSLVDKLEYCAPQLLADALARTIDRRGGLDIMDAGCGTGLAAPVLKPYAKRLDGVDLSPAMVARADERGLYDELLVGELVETLLARPERYDLLVAADVLVYLGDLGPVMQAARVAVRAGGAFAFTVEKTAESGSYVLGAKQRYAHAADYVAATAAEAGFSVALMEDAVTRRDGGNEVPGLVVVLKG</sequence>
<feature type="repeat" description="TPR" evidence="1">
    <location>
        <begin position="111"/>
        <end position="144"/>
    </location>
</feature>
<dbReference type="SUPFAM" id="SSF53335">
    <property type="entry name" value="S-adenosyl-L-methionine-dependent methyltransferases"/>
    <property type="match status" value="1"/>
</dbReference>
<organism evidence="3 4">
    <name type="scientific">Magnetospirillum aberrantis SpK</name>
    <dbReference type="NCBI Taxonomy" id="908842"/>
    <lineage>
        <taxon>Bacteria</taxon>
        <taxon>Pseudomonadati</taxon>
        <taxon>Pseudomonadota</taxon>
        <taxon>Alphaproteobacteria</taxon>
        <taxon>Rhodospirillales</taxon>
        <taxon>Rhodospirillaceae</taxon>
        <taxon>Magnetospirillum</taxon>
    </lineage>
</organism>
<dbReference type="PANTHER" id="PTHR44809:SF1">
    <property type="entry name" value="PROTEIN O-MANNOSYL-TRANSFERASE TMTC1"/>
    <property type="match status" value="1"/>
</dbReference>
<evidence type="ECO:0000313" key="3">
    <source>
        <dbReference type="EMBL" id="NFV82034.1"/>
    </source>
</evidence>
<gene>
    <name evidence="3" type="ORF">G4223_18135</name>
</gene>
<protein>
    <submittedName>
        <fullName evidence="3">Tetratricopeptide repeat protein</fullName>
    </submittedName>
</protein>
<proteinExistence type="predicted"/>
<comment type="caution">
    <text evidence="3">The sequence shown here is derived from an EMBL/GenBank/DDBJ whole genome shotgun (WGS) entry which is preliminary data.</text>
</comment>
<keyword evidence="4" id="KW-1185">Reference proteome</keyword>
<feature type="repeat" description="TPR" evidence="1">
    <location>
        <begin position="145"/>
        <end position="178"/>
    </location>
</feature>